<dbReference type="GO" id="GO:0005737">
    <property type="term" value="C:cytoplasm"/>
    <property type="evidence" value="ECO:0007669"/>
    <property type="project" value="TreeGrafter"/>
</dbReference>
<protein>
    <submittedName>
        <fullName evidence="8">A-kinase anchor protein 12-like</fullName>
    </submittedName>
</protein>
<evidence type="ECO:0000313" key="8">
    <source>
        <dbReference type="Ensembl" id="ENSSANP00000053315.1"/>
    </source>
</evidence>
<feature type="compositionally biased region" description="Basic and acidic residues" evidence="6">
    <location>
        <begin position="456"/>
        <end position="465"/>
    </location>
</feature>
<comment type="subcellular location">
    <subcellularLocation>
        <location evidence="1">Membrane</location>
        <topology evidence="1">Lipid-anchor</topology>
    </subcellularLocation>
</comment>
<keyword evidence="2" id="KW-0597">Phosphoprotein</keyword>
<feature type="compositionally biased region" description="Basic and acidic residues" evidence="6">
    <location>
        <begin position="323"/>
        <end position="352"/>
    </location>
</feature>
<dbReference type="GO" id="GO:0007165">
    <property type="term" value="P:signal transduction"/>
    <property type="evidence" value="ECO:0007669"/>
    <property type="project" value="TreeGrafter"/>
</dbReference>
<dbReference type="PANTHER" id="PTHR23209:SF4">
    <property type="entry name" value="A-KINASE ANCHOR PROTEIN 12"/>
    <property type="match status" value="1"/>
</dbReference>
<organism evidence="8 9">
    <name type="scientific">Sinocyclocheilus anshuiensis</name>
    <dbReference type="NCBI Taxonomy" id="1608454"/>
    <lineage>
        <taxon>Eukaryota</taxon>
        <taxon>Metazoa</taxon>
        <taxon>Chordata</taxon>
        <taxon>Craniata</taxon>
        <taxon>Vertebrata</taxon>
        <taxon>Euteleostomi</taxon>
        <taxon>Actinopterygii</taxon>
        <taxon>Neopterygii</taxon>
        <taxon>Teleostei</taxon>
        <taxon>Ostariophysi</taxon>
        <taxon>Cypriniformes</taxon>
        <taxon>Cyprinidae</taxon>
        <taxon>Cyprininae</taxon>
        <taxon>Sinocyclocheilus</taxon>
    </lineage>
</organism>
<feature type="region of interest" description="Disordered" evidence="6">
    <location>
        <begin position="150"/>
        <end position="860"/>
    </location>
</feature>
<reference evidence="8" key="2">
    <citation type="submission" date="2025-09" db="UniProtKB">
        <authorList>
            <consortium name="Ensembl"/>
        </authorList>
    </citation>
    <scope>IDENTIFICATION</scope>
</reference>
<gene>
    <name evidence="8" type="primary">akap12b</name>
</gene>
<feature type="compositionally biased region" description="Basic and acidic residues" evidence="6">
    <location>
        <begin position="116"/>
        <end position="127"/>
    </location>
</feature>
<name>A0A671P412_9TELE</name>
<feature type="compositionally biased region" description="Basic and acidic residues" evidence="6">
    <location>
        <begin position="401"/>
        <end position="412"/>
    </location>
</feature>
<feature type="compositionally biased region" description="Polar residues" evidence="6">
    <location>
        <begin position="891"/>
        <end position="902"/>
    </location>
</feature>
<proteinExistence type="predicted"/>
<feature type="compositionally biased region" description="Low complexity" evidence="6">
    <location>
        <begin position="372"/>
        <end position="397"/>
    </location>
</feature>
<keyword evidence="9" id="KW-1185">Reference proteome</keyword>
<dbReference type="Ensembl" id="ENSSANT00000056692.1">
    <property type="protein sequence ID" value="ENSSANP00000053315.1"/>
    <property type="gene ID" value="ENSSANG00000026687.1"/>
</dbReference>
<evidence type="ECO:0000313" key="9">
    <source>
        <dbReference type="Proteomes" id="UP000472260"/>
    </source>
</evidence>
<dbReference type="InterPro" id="IPR028540">
    <property type="entry name" value="AKAP12"/>
</dbReference>
<evidence type="ECO:0000256" key="6">
    <source>
        <dbReference type="SAM" id="MobiDB-lite"/>
    </source>
</evidence>
<dbReference type="PROSITE" id="PS51893">
    <property type="entry name" value="AKAP_CAM_BD"/>
    <property type="match status" value="2"/>
</dbReference>
<feature type="compositionally biased region" description="Basic and acidic residues" evidence="6">
    <location>
        <begin position="79"/>
        <end position="94"/>
    </location>
</feature>
<evidence type="ECO:0000256" key="3">
    <source>
        <dbReference type="ARBA" id="ARBA00022860"/>
    </source>
</evidence>
<feature type="domain" description="A kinase-anchoring proteins AKAP-5 and AKAP-12 calmodulin (CaM)-binding" evidence="7">
    <location>
        <begin position="541"/>
        <end position="561"/>
    </location>
</feature>
<dbReference type="GO" id="GO:0051018">
    <property type="term" value="F:protein kinase A binding"/>
    <property type="evidence" value="ECO:0007669"/>
    <property type="project" value="InterPro"/>
</dbReference>
<dbReference type="Pfam" id="PF03832">
    <property type="entry name" value="WSK"/>
    <property type="match status" value="2"/>
</dbReference>
<dbReference type="GO" id="GO:0010739">
    <property type="term" value="P:positive regulation of protein kinase A signaling"/>
    <property type="evidence" value="ECO:0007669"/>
    <property type="project" value="InterPro"/>
</dbReference>
<evidence type="ECO:0000259" key="7">
    <source>
        <dbReference type="PROSITE" id="PS51893"/>
    </source>
</evidence>
<feature type="region of interest" description="Disordered" evidence="6">
    <location>
        <begin position="1403"/>
        <end position="1488"/>
    </location>
</feature>
<feature type="compositionally biased region" description="Low complexity" evidence="6">
    <location>
        <begin position="506"/>
        <end position="524"/>
    </location>
</feature>
<keyword evidence="4" id="KW-0472">Membrane</keyword>
<feature type="compositionally biased region" description="Acidic residues" evidence="6">
    <location>
        <begin position="16"/>
        <end position="33"/>
    </location>
</feature>
<feature type="compositionally biased region" description="Basic and acidic residues" evidence="6">
    <location>
        <begin position="1441"/>
        <end position="1455"/>
    </location>
</feature>
<feature type="compositionally biased region" description="Polar residues" evidence="6">
    <location>
        <begin position="41"/>
        <end position="52"/>
    </location>
</feature>
<feature type="region of interest" description="Disordered" evidence="6">
    <location>
        <begin position="1512"/>
        <end position="1583"/>
    </location>
</feature>
<dbReference type="PANTHER" id="PTHR23209">
    <property type="entry name" value="A-KINASE ANCHOR PROTEIN 12"/>
    <property type="match status" value="1"/>
</dbReference>
<keyword evidence="5" id="KW-0449">Lipoprotein</keyword>
<feature type="region of interest" description="Disordered" evidence="6">
    <location>
        <begin position="1"/>
        <end position="130"/>
    </location>
</feature>
<feature type="compositionally biased region" description="Polar residues" evidence="6">
    <location>
        <begin position="1551"/>
        <end position="1562"/>
    </location>
</feature>
<sequence length="1616" mass="175209">MGATASVQRDAKSPEDAPEDIGAELSDTQDGENVDGKPLQKNGQISISSLNGKTDDQTEYNGHTEENPPAEVGQTETITQKEDSPETIEVHQEEVAPQVNGEKGDDSANADEITTTEEKAVEEKQEEANEVGFKKIFRFVGFKFTLKKDKNEKTEPVQLLTVKEAESGADATSEEKKEEPAIEEDKSVEDKSPETTEKEQEATTEEVTDKAEEPADQTVVDAPSETEKVSEEVTEKSAEEIGTEKEPEKEPEPESPTESPTSPPSQETQSPFKRFFTQGIFSNLRKKASFKKPKDEEQVKEKFAEEDIKETEETAEGVVEGTEETKGDAEKEPAEGEQIEKPSEKVETKAEMTTETTSTETEEPQELKVEAEATSEAETLTQTETTEAPAAETAVEAQPSDDSKQTSDKPDVSEAATTEAEILSSQEKSKAQGSPLKKLFTGAGLKKLSSKKQKSKKEAESKQTESSEPVAENIQSSTESAEPQKPDSGASSPEESGEHLVGEVPQAEVAQAEVAQAEAAQAAETEGEPVTSDSEKKKDGILPWSSFKKLVTPKKRVKRPSESEDEAPGDKPKSSTLSSNESAVFDEKTDETKPSEEVPSESKEESQAESKAEPKVEKPEPAAEEPKRKMDTSVSWEALICVGSAKKRARKTSYSDDEEPKIEEEVQQSGEEQTKTAESPLGSSGEADHENLASSPEPEEELVSTWESFKRLVTHRKKHKAEDKSDEASGPEHTTSDSEAPKEESSFSLRKLIPRRKKKSDGKQEQISSDIGSAEDDSDTPAVVPLSEYDNEPAAEVAVKGEEVKQESAPVTQAKTSAEDRSPSWISTTVENVEDETEGKQLSDIPEEGDTAATPKSTDNTIAEDIVELTSEAVTALEQVEETEMVSAVSRVTASPVTSGETTPVPGDGVEKTTDIVLQEAVETISITTSAMAVTMTKEQEEVVAVTTDALLVESAIKEEKTVLVAHKKTEATTVCTGLDTSEIKVVEEENLTQKPSVESVTVVSQVLVTELAVEDKTQEPEQASMIEDEVHEAQMSGGQTELKENAVEEKAQFEEIKETPEAETVTDLQEVAAVKVALINAGQQEPEFLEELVVAEKSPQVEAAGPVEPTVEDSVCAQTVEVTEVAVAKVEKVQELEDVKEAKATVEVASVEGVAMAVTEEVMATLPEVPASQTAGSTEDPIPVVAATEEFAVIKETVCVTSSTSERTESHSADLACETVMEKVPLVLPADDHKIQVKVNDAEVGSAQEVVERSLEVTSTKVSVVVEEVIENVKEETEVIQATQVTEAEIIEKQSSVIVQEVIQIVVENLAEAYAEQKVSTEKVESCTTSVDVKFEEAPVVSGMIEEKTSTEKPKASDDICTDDDEQTRIVTEKPMKTVNDTILITETVTVSITDEIQPQNEEVATVSVEDVHHETEVTKSEVELEQAGEKKLSGTTESEEGKSQVESHPKEVPTEIQQETQASEVSEAIPEEKMTETSVMGESQDQIVAEQCQMAQEVQIETAQEFNVGVINADDVPVQDTETNMKEESSESQESVEDKPQKDLEEPQTEVSIQDTTNQGESRDPDCQKTDAKNVPAKLETATEKTANAVAVEEVMEEVGNEIEPVSSEVVTVS</sequence>
<evidence type="ECO:0000256" key="2">
    <source>
        <dbReference type="ARBA" id="ARBA00022553"/>
    </source>
</evidence>
<feature type="region of interest" description="Disordered" evidence="6">
    <location>
        <begin position="891"/>
        <end position="910"/>
    </location>
</feature>
<feature type="compositionally biased region" description="Acidic residues" evidence="6">
    <location>
        <begin position="655"/>
        <end position="666"/>
    </location>
</feature>
<feature type="compositionally biased region" description="Basic and acidic residues" evidence="6">
    <location>
        <begin position="225"/>
        <end position="252"/>
    </location>
</feature>
<feature type="compositionally biased region" description="Basic and acidic residues" evidence="6">
    <location>
        <begin position="734"/>
        <end position="745"/>
    </location>
</feature>
<evidence type="ECO:0000256" key="5">
    <source>
        <dbReference type="ARBA" id="ARBA00023288"/>
    </source>
</evidence>
<dbReference type="GO" id="GO:0005516">
    <property type="term" value="F:calmodulin binding"/>
    <property type="evidence" value="ECO:0007669"/>
    <property type="project" value="UniProtKB-KW"/>
</dbReference>
<accession>A0A671P412</accession>
<evidence type="ECO:0000256" key="1">
    <source>
        <dbReference type="ARBA" id="ARBA00004635"/>
    </source>
</evidence>
<feature type="domain" description="A kinase-anchoring proteins AKAP-5 and AKAP-12 calmodulin (CaM)-binding" evidence="7">
    <location>
        <begin position="703"/>
        <end position="723"/>
    </location>
</feature>
<reference evidence="8" key="1">
    <citation type="submission" date="2025-08" db="UniProtKB">
        <authorList>
            <consortium name="Ensembl"/>
        </authorList>
    </citation>
    <scope>IDENTIFICATION</scope>
</reference>
<feature type="compositionally biased region" description="Basic and acidic residues" evidence="6">
    <location>
        <begin position="173"/>
        <end position="213"/>
    </location>
</feature>
<dbReference type="InterPro" id="IPR001573">
    <property type="entry name" value="AKAP_WSK"/>
</dbReference>
<dbReference type="GO" id="GO:0090036">
    <property type="term" value="P:regulation of protein kinase C signaling"/>
    <property type="evidence" value="ECO:0007669"/>
    <property type="project" value="InterPro"/>
</dbReference>
<evidence type="ECO:0000256" key="4">
    <source>
        <dbReference type="ARBA" id="ARBA00023136"/>
    </source>
</evidence>
<keyword evidence="3" id="KW-0112">Calmodulin-binding</keyword>
<feature type="compositionally biased region" description="Basic and acidic residues" evidence="6">
    <location>
        <begin position="1538"/>
        <end position="1547"/>
    </location>
</feature>
<feature type="compositionally biased region" description="Low complexity" evidence="6">
    <location>
        <begin position="256"/>
        <end position="271"/>
    </location>
</feature>
<dbReference type="GO" id="GO:0016020">
    <property type="term" value="C:membrane"/>
    <property type="evidence" value="ECO:0007669"/>
    <property type="project" value="UniProtKB-SubCell"/>
</dbReference>
<feature type="compositionally biased region" description="Polar residues" evidence="6">
    <location>
        <begin position="1478"/>
        <end position="1488"/>
    </location>
</feature>
<feature type="compositionally biased region" description="Polar residues" evidence="6">
    <location>
        <begin position="1457"/>
        <end position="1466"/>
    </location>
</feature>
<feature type="compositionally biased region" description="Basic and acidic residues" evidence="6">
    <location>
        <begin position="585"/>
        <end position="631"/>
    </location>
</feature>
<feature type="compositionally biased region" description="Basic and acidic residues" evidence="6">
    <location>
        <begin position="1563"/>
        <end position="1574"/>
    </location>
</feature>
<feature type="compositionally biased region" description="Basic and acidic residues" evidence="6">
    <location>
        <begin position="292"/>
        <end position="306"/>
    </location>
</feature>
<feature type="compositionally biased region" description="Basic and acidic residues" evidence="6">
    <location>
        <begin position="1411"/>
        <end position="1434"/>
    </location>
</feature>
<dbReference type="Proteomes" id="UP000472260">
    <property type="component" value="Unassembled WGS sequence"/>
</dbReference>